<dbReference type="RefSeq" id="WP_145189832.1">
    <property type="nucleotide sequence ID" value="NZ_CP036266.1"/>
</dbReference>
<keyword evidence="3" id="KW-1185">Reference proteome</keyword>
<dbReference type="AlphaFoldDB" id="A0A517PUI3"/>
<feature type="transmembrane region" description="Helical" evidence="1">
    <location>
        <begin position="126"/>
        <end position="143"/>
    </location>
</feature>
<protein>
    <submittedName>
        <fullName evidence="2">Uncharacterized protein</fullName>
    </submittedName>
</protein>
<evidence type="ECO:0000313" key="3">
    <source>
        <dbReference type="Proteomes" id="UP000320421"/>
    </source>
</evidence>
<feature type="transmembrane region" description="Helical" evidence="1">
    <location>
        <begin position="27"/>
        <end position="49"/>
    </location>
</feature>
<dbReference type="OrthoDB" id="9893046at2"/>
<dbReference type="Proteomes" id="UP000320421">
    <property type="component" value="Chromosome"/>
</dbReference>
<dbReference type="EMBL" id="CP036266">
    <property type="protein sequence ID" value="QDT23032.1"/>
    <property type="molecule type" value="Genomic_DNA"/>
</dbReference>
<name>A0A517PUI3_9PLAN</name>
<keyword evidence="1" id="KW-0472">Membrane</keyword>
<accession>A0A517PUI3</accession>
<reference evidence="2 3" key="1">
    <citation type="submission" date="2019-02" db="EMBL/GenBank/DDBJ databases">
        <title>Deep-cultivation of Planctomycetes and their phenomic and genomic characterization uncovers novel biology.</title>
        <authorList>
            <person name="Wiegand S."/>
            <person name="Jogler M."/>
            <person name="Boedeker C."/>
            <person name="Pinto D."/>
            <person name="Vollmers J."/>
            <person name="Rivas-Marin E."/>
            <person name="Kohn T."/>
            <person name="Peeters S.H."/>
            <person name="Heuer A."/>
            <person name="Rast P."/>
            <person name="Oberbeckmann S."/>
            <person name="Bunk B."/>
            <person name="Jeske O."/>
            <person name="Meyerdierks A."/>
            <person name="Storesund J.E."/>
            <person name="Kallscheuer N."/>
            <person name="Luecker S."/>
            <person name="Lage O.M."/>
            <person name="Pohl T."/>
            <person name="Merkel B.J."/>
            <person name="Hornburger P."/>
            <person name="Mueller R.-W."/>
            <person name="Bruemmer F."/>
            <person name="Labrenz M."/>
            <person name="Spormann A.M."/>
            <person name="Op den Camp H."/>
            <person name="Overmann J."/>
            <person name="Amann R."/>
            <person name="Jetten M.S.M."/>
            <person name="Mascher T."/>
            <person name="Medema M.H."/>
            <person name="Devos D.P."/>
            <person name="Kaster A.-K."/>
            <person name="Ovreas L."/>
            <person name="Rohde M."/>
            <person name="Galperin M.Y."/>
            <person name="Jogler C."/>
        </authorList>
    </citation>
    <scope>NUCLEOTIDE SEQUENCE [LARGE SCALE GENOMIC DNA]</scope>
    <source>
        <strain evidence="2 3">HG66A1</strain>
    </source>
</reference>
<proteinExistence type="predicted"/>
<evidence type="ECO:0000256" key="1">
    <source>
        <dbReference type="SAM" id="Phobius"/>
    </source>
</evidence>
<sequence length="155" mass="16918">MSDFESDMNTVKPAVTNTVLNSINWKWVIILGIAGGGCILGSMATINSLQAEEKEFEGKLSNIRMGELAKPSHEIPVQYRNVPRGSRVLIPLVPKIRTNSKQTIELANQLEDTQSMIFVLQFGKPLGYLILAGAVIVLAQGLLRGPLNNKNSQST</sequence>
<evidence type="ECO:0000313" key="2">
    <source>
        <dbReference type="EMBL" id="QDT23032.1"/>
    </source>
</evidence>
<gene>
    <name evidence="2" type="ORF">HG66A1_48450</name>
</gene>
<keyword evidence="1" id="KW-0812">Transmembrane</keyword>
<keyword evidence="1" id="KW-1133">Transmembrane helix</keyword>
<organism evidence="2 3">
    <name type="scientific">Gimesia chilikensis</name>
    <dbReference type="NCBI Taxonomy" id="2605989"/>
    <lineage>
        <taxon>Bacteria</taxon>
        <taxon>Pseudomonadati</taxon>
        <taxon>Planctomycetota</taxon>
        <taxon>Planctomycetia</taxon>
        <taxon>Planctomycetales</taxon>
        <taxon>Planctomycetaceae</taxon>
        <taxon>Gimesia</taxon>
    </lineage>
</organism>